<keyword evidence="1" id="KW-0812">Transmembrane</keyword>
<gene>
    <name evidence="2" type="ORF">GCM10011487_62780</name>
</gene>
<evidence type="ECO:0000313" key="2">
    <source>
        <dbReference type="EMBL" id="GFE84278.1"/>
    </source>
</evidence>
<evidence type="ECO:0000256" key="1">
    <source>
        <dbReference type="SAM" id="Phobius"/>
    </source>
</evidence>
<proteinExistence type="predicted"/>
<organism evidence="2 3">
    <name type="scientific">Steroidobacter agaridevorans</name>
    <dbReference type="NCBI Taxonomy" id="2695856"/>
    <lineage>
        <taxon>Bacteria</taxon>
        <taxon>Pseudomonadati</taxon>
        <taxon>Pseudomonadota</taxon>
        <taxon>Gammaproteobacteria</taxon>
        <taxon>Steroidobacterales</taxon>
        <taxon>Steroidobacteraceae</taxon>
        <taxon>Steroidobacter</taxon>
    </lineage>
</organism>
<dbReference type="Pfam" id="PF19883">
    <property type="entry name" value="DUF6356"/>
    <property type="match status" value="1"/>
</dbReference>
<protein>
    <recommendedName>
        <fullName evidence="4">Capsule biosynthesis protein</fullName>
    </recommendedName>
</protein>
<keyword evidence="3" id="KW-1185">Reference proteome</keyword>
<name>A0A829YNM8_9GAMM</name>
<reference evidence="3" key="1">
    <citation type="submission" date="2020-01" db="EMBL/GenBank/DDBJ databases">
        <title>'Steroidobacter agaridevorans' sp. nov., agar-degrading bacteria isolated from rhizosphere soils.</title>
        <authorList>
            <person name="Ikenaga M."/>
            <person name="Kataoka M."/>
            <person name="Murouchi A."/>
            <person name="Katsuragi S."/>
            <person name="Sakai M."/>
        </authorList>
    </citation>
    <scope>NUCLEOTIDE SEQUENCE [LARGE SCALE GENOMIC DNA]</scope>
    <source>
        <strain evidence="3">YU21-B</strain>
    </source>
</reference>
<accession>A0A829YNM8</accession>
<dbReference type="Proteomes" id="UP000445000">
    <property type="component" value="Unassembled WGS sequence"/>
</dbReference>
<keyword evidence="1" id="KW-1133">Transmembrane helix</keyword>
<evidence type="ECO:0000313" key="3">
    <source>
        <dbReference type="Proteomes" id="UP000445000"/>
    </source>
</evidence>
<dbReference type="AlphaFoldDB" id="A0A829YNM8"/>
<dbReference type="EMBL" id="BLJN01000008">
    <property type="protein sequence ID" value="GFE84278.1"/>
    <property type="molecule type" value="Genomic_DNA"/>
</dbReference>
<evidence type="ECO:0008006" key="4">
    <source>
        <dbReference type="Google" id="ProtNLM"/>
    </source>
</evidence>
<feature type="transmembrane region" description="Helical" evidence="1">
    <location>
        <begin position="58"/>
        <end position="80"/>
    </location>
</feature>
<sequence>MRNIVASSAVAVHDFAIGSPDRFGSLSDMNTVRANPFTEHPAAVGETYLAHLRTAAGFGFQMVFAGVACLVHALLPFLFVRTGSDCICRLYERMQARRRGR</sequence>
<dbReference type="InterPro" id="IPR045936">
    <property type="entry name" value="DUF6356"/>
</dbReference>
<keyword evidence="1" id="KW-0472">Membrane</keyword>
<comment type="caution">
    <text evidence="2">The sequence shown here is derived from an EMBL/GenBank/DDBJ whole genome shotgun (WGS) entry which is preliminary data.</text>
</comment>